<gene>
    <name evidence="8" type="ORF">SAMN02745723_102194</name>
</gene>
<dbReference type="InterPro" id="IPR008457">
    <property type="entry name" value="Cu-R_CopD_dom"/>
</dbReference>
<dbReference type="RefSeq" id="WP_074820886.1">
    <property type="nucleotide sequence ID" value="NZ_FOLW01000002.1"/>
</dbReference>
<feature type="transmembrane region" description="Helical" evidence="6">
    <location>
        <begin position="159"/>
        <end position="177"/>
    </location>
</feature>
<proteinExistence type="inferred from homology"/>
<dbReference type="AlphaFoldDB" id="A0AAJ4W8W0"/>
<dbReference type="PANTHER" id="PTHR34820:SF4">
    <property type="entry name" value="INNER MEMBRANE PROTEIN YEBZ"/>
    <property type="match status" value="1"/>
</dbReference>
<protein>
    <recommendedName>
        <fullName evidence="6">Copper resistance protein D</fullName>
    </recommendedName>
</protein>
<dbReference type="InterPro" id="IPR047689">
    <property type="entry name" value="CopD"/>
</dbReference>
<evidence type="ECO:0000256" key="5">
    <source>
        <dbReference type="ARBA" id="ARBA00023136"/>
    </source>
</evidence>
<dbReference type="GO" id="GO:0006825">
    <property type="term" value="P:copper ion transport"/>
    <property type="evidence" value="ECO:0007669"/>
    <property type="project" value="InterPro"/>
</dbReference>
<comment type="caution">
    <text evidence="8">The sequence shown here is derived from an EMBL/GenBank/DDBJ whole genome shotgun (WGS) entry which is preliminary data.</text>
</comment>
<dbReference type="PANTHER" id="PTHR34820">
    <property type="entry name" value="INNER MEMBRANE PROTEIN YEBZ"/>
    <property type="match status" value="1"/>
</dbReference>
<name>A0AAJ4W8W0_9GAMM</name>
<dbReference type="EMBL" id="FOLW01000002">
    <property type="protein sequence ID" value="SFC36875.1"/>
    <property type="molecule type" value="Genomic_DNA"/>
</dbReference>
<accession>A0AAJ4W8W0</accession>
<keyword evidence="6" id="KW-0186">Copper</keyword>
<reference evidence="8 9" key="1">
    <citation type="submission" date="2016-10" db="EMBL/GenBank/DDBJ databases">
        <authorList>
            <person name="Varghese N."/>
            <person name="Submissions S."/>
        </authorList>
    </citation>
    <scope>NUCLEOTIDE SEQUENCE [LARGE SCALE GENOMIC DNA]</scope>
    <source>
        <strain evidence="8 9">DSM 5563</strain>
    </source>
</reference>
<dbReference type="InterPro" id="IPR032694">
    <property type="entry name" value="CopC/D"/>
</dbReference>
<comment type="subcellular location">
    <subcellularLocation>
        <location evidence="6">Cell inner membrane</location>
        <topology evidence="6">Multi-pass membrane protein</topology>
    </subcellularLocation>
    <subcellularLocation>
        <location evidence="1">Cell membrane</location>
        <topology evidence="1">Multi-pass membrane protein</topology>
    </subcellularLocation>
</comment>
<evidence type="ECO:0000313" key="9">
    <source>
        <dbReference type="Proteomes" id="UP000226420"/>
    </source>
</evidence>
<keyword evidence="3 6" id="KW-0812">Transmembrane</keyword>
<evidence type="ECO:0000256" key="2">
    <source>
        <dbReference type="ARBA" id="ARBA00022475"/>
    </source>
</evidence>
<keyword evidence="5 6" id="KW-0472">Membrane</keyword>
<dbReference type="GO" id="GO:0005886">
    <property type="term" value="C:plasma membrane"/>
    <property type="evidence" value="ECO:0007669"/>
    <property type="project" value="UniProtKB-SubCell"/>
</dbReference>
<feature type="transmembrane region" description="Helical" evidence="6">
    <location>
        <begin position="266"/>
        <end position="290"/>
    </location>
</feature>
<feature type="transmembrane region" description="Helical" evidence="6">
    <location>
        <begin position="48"/>
        <end position="70"/>
    </location>
</feature>
<feature type="transmembrane region" description="Helical" evidence="6">
    <location>
        <begin position="90"/>
        <end position="109"/>
    </location>
</feature>
<dbReference type="Proteomes" id="UP000226420">
    <property type="component" value="Unassembled WGS sequence"/>
</dbReference>
<feature type="transmembrane region" description="Helical" evidence="6">
    <location>
        <begin position="224"/>
        <end position="246"/>
    </location>
</feature>
<organism evidence="8 9">
    <name type="scientific">Pragia fontium DSM 5563 = ATCC 49100</name>
    <dbReference type="NCBI Taxonomy" id="1122977"/>
    <lineage>
        <taxon>Bacteria</taxon>
        <taxon>Pseudomonadati</taxon>
        <taxon>Pseudomonadota</taxon>
        <taxon>Gammaproteobacteria</taxon>
        <taxon>Enterobacterales</taxon>
        <taxon>Budviciaceae</taxon>
        <taxon>Pragia</taxon>
    </lineage>
</organism>
<keyword evidence="2 6" id="KW-1003">Cell membrane</keyword>
<keyword evidence="6" id="KW-0997">Cell inner membrane</keyword>
<feature type="transmembrane region" description="Helical" evidence="6">
    <location>
        <begin position="198"/>
        <end position="218"/>
    </location>
</feature>
<dbReference type="Pfam" id="PF05425">
    <property type="entry name" value="CopD"/>
    <property type="match status" value="1"/>
</dbReference>
<feature type="domain" description="Copper resistance protein D" evidence="7">
    <location>
        <begin position="189"/>
        <end position="286"/>
    </location>
</feature>
<evidence type="ECO:0000256" key="4">
    <source>
        <dbReference type="ARBA" id="ARBA00022989"/>
    </source>
</evidence>
<dbReference type="GO" id="GO:0046688">
    <property type="term" value="P:response to copper ion"/>
    <property type="evidence" value="ECO:0007669"/>
    <property type="project" value="UniProtKB-UniRule"/>
</dbReference>
<comment type="function">
    <text evidence="6">Involved in copper resistance.</text>
</comment>
<evidence type="ECO:0000256" key="1">
    <source>
        <dbReference type="ARBA" id="ARBA00004651"/>
    </source>
</evidence>
<evidence type="ECO:0000313" key="8">
    <source>
        <dbReference type="EMBL" id="SFC36875.1"/>
    </source>
</evidence>
<comment type="similarity">
    <text evidence="6">Belongs to the CopD family.</text>
</comment>
<feature type="transmembrane region" description="Helical" evidence="6">
    <location>
        <begin position="121"/>
        <end position="139"/>
    </location>
</feature>
<feature type="transmembrane region" description="Helical" evidence="6">
    <location>
        <begin position="12"/>
        <end position="36"/>
    </location>
</feature>
<evidence type="ECO:0000256" key="3">
    <source>
        <dbReference type="ARBA" id="ARBA00022692"/>
    </source>
</evidence>
<evidence type="ECO:0000256" key="6">
    <source>
        <dbReference type="RuleBase" id="RU369037"/>
    </source>
</evidence>
<evidence type="ECO:0000259" key="7">
    <source>
        <dbReference type="Pfam" id="PF05425"/>
    </source>
</evidence>
<keyword evidence="4 6" id="KW-1133">Transmembrane helix</keyword>
<sequence length="293" mass="32550">MSLDTLYILLRLLHFSMVILMFGISIFVVCLSTQTLRPVLSTQLNTTLIASILTLMLTSVDMISVQAGLMGDGWSDMLNLSILSAVLDTAFGQAWRWQIIFSAAAILCLRLKPQYRFNLSLLFSTLLLINLGFVGHVTLHSGLLGWLHRINHAIHLLSGGYWLGTLIPLLVCLRYLASTELHADAVKSMVRFSHLGHVAVLLVVVSGIINSGLILQRWPLDWSSYYQLLLCVKIAIVAIMIAIALFNRYQLVPRMKSSTPRILSWFTLLTTIEIALGFVVLSLVSLFATLSPV</sequence>
<dbReference type="NCBIfam" id="NF033808">
    <property type="entry name" value="copper_CopD"/>
    <property type="match status" value="1"/>
</dbReference>